<evidence type="ECO:0000256" key="11">
    <source>
        <dbReference type="PIRSR" id="PIRSR029928-50"/>
    </source>
</evidence>
<dbReference type="NCBIfam" id="NF040999">
    <property type="entry name" value="pilin_ComGC"/>
    <property type="match status" value="1"/>
</dbReference>
<keyword evidence="13" id="KW-1185">Reference proteome</keyword>
<dbReference type="NCBIfam" id="TIGR02532">
    <property type="entry name" value="IV_pilin_GFxxxE"/>
    <property type="match status" value="1"/>
</dbReference>
<dbReference type="EMBL" id="JADZSC010000001">
    <property type="protein sequence ID" value="MBH0229858.1"/>
    <property type="molecule type" value="Genomic_DNA"/>
</dbReference>
<evidence type="ECO:0000256" key="3">
    <source>
        <dbReference type="ARBA" id="ARBA00022475"/>
    </source>
</evidence>
<keyword evidence="8 10" id="KW-0178">Competence</keyword>
<organism evidence="12 13">
    <name type="scientific">Halobacillus yeomjeoni</name>
    <dbReference type="NCBI Taxonomy" id="311194"/>
    <lineage>
        <taxon>Bacteria</taxon>
        <taxon>Bacillati</taxon>
        <taxon>Bacillota</taxon>
        <taxon>Bacilli</taxon>
        <taxon>Bacillales</taxon>
        <taxon>Bacillaceae</taxon>
        <taxon>Halobacillus</taxon>
    </lineage>
</organism>
<comment type="subcellular location">
    <subcellularLocation>
        <location evidence="1">Cell membrane</location>
        <topology evidence="1">Single-pass membrane protein</topology>
    </subcellularLocation>
    <subcellularLocation>
        <location evidence="2">Cell surface</location>
    </subcellularLocation>
</comment>
<evidence type="ECO:0000256" key="7">
    <source>
        <dbReference type="ARBA" id="ARBA00023136"/>
    </source>
</evidence>
<feature type="transmembrane region" description="Helical" evidence="10">
    <location>
        <begin position="6"/>
        <end position="30"/>
    </location>
</feature>
<dbReference type="InterPro" id="IPR016940">
    <property type="entry name" value="ComGC"/>
</dbReference>
<comment type="similarity">
    <text evidence="9 10">Belongs to the ComGC family.</text>
</comment>
<keyword evidence="4 11" id="KW-0488">Methylation</keyword>
<dbReference type="SUPFAM" id="SSF54523">
    <property type="entry name" value="Pili subunits"/>
    <property type="match status" value="1"/>
</dbReference>
<accession>A0A931MUD2</accession>
<dbReference type="InterPro" id="IPR012902">
    <property type="entry name" value="N_methyl_site"/>
</dbReference>
<feature type="propeptide" id="PRO_5039776969" evidence="11">
    <location>
        <begin position="1"/>
        <end position="6"/>
    </location>
</feature>
<evidence type="ECO:0000256" key="2">
    <source>
        <dbReference type="ARBA" id="ARBA00004241"/>
    </source>
</evidence>
<evidence type="ECO:0000256" key="10">
    <source>
        <dbReference type="PIRNR" id="PIRNR029928"/>
    </source>
</evidence>
<dbReference type="GO" id="GO:0009986">
    <property type="term" value="C:cell surface"/>
    <property type="evidence" value="ECO:0007669"/>
    <property type="project" value="UniProtKB-SubCell"/>
</dbReference>
<evidence type="ECO:0000256" key="5">
    <source>
        <dbReference type="ARBA" id="ARBA00022692"/>
    </source>
</evidence>
<evidence type="ECO:0000313" key="13">
    <source>
        <dbReference type="Proteomes" id="UP000614490"/>
    </source>
</evidence>
<dbReference type="InterPro" id="IPR000983">
    <property type="entry name" value="Bac_GSPG_pilin"/>
</dbReference>
<dbReference type="AlphaFoldDB" id="A0A931MUD2"/>
<evidence type="ECO:0000256" key="4">
    <source>
        <dbReference type="ARBA" id="ARBA00022481"/>
    </source>
</evidence>
<dbReference type="Proteomes" id="UP000614490">
    <property type="component" value="Unassembled WGS sequence"/>
</dbReference>
<proteinExistence type="inferred from homology"/>
<feature type="chain" id="PRO_5039776970" description="ComG operon protein 3" evidence="11">
    <location>
        <begin position="7"/>
        <end position="103"/>
    </location>
</feature>
<evidence type="ECO:0000256" key="9">
    <source>
        <dbReference type="ARBA" id="ARBA00043982"/>
    </source>
</evidence>
<dbReference type="Pfam" id="PF07963">
    <property type="entry name" value="N_methyl"/>
    <property type="match status" value="1"/>
</dbReference>
<gene>
    <name evidence="12" type="ORF">H0267_06460</name>
</gene>
<dbReference type="PIRSF" id="PIRSF029928">
    <property type="entry name" value="Late_competence_ComGC"/>
    <property type="match status" value="1"/>
</dbReference>
<keyword evidence="5 10" id="KW-0812">Transmembrane</keyword>
<evidence type="ECO:0000313" key="12">
    <source>
        <dbReference type="EMBL" id="MBH0229858.1"/>
    </source>
</evidence>
<dbReference type="GO" id="GO:0005886">
    <property type="term" value="C:plasma membrane"/>
    <property type="evidence" value="ECO:0007669"/>
    <property type="project" value="UniProtKB-SubCell"/>
</dbReference>
<name>A0A931MUD2_9BACI</name>
<keyword evidence="3 10" id="KW-1003">Cell membrane</keyword>
<keyword evidence="6 10" id="KW-1133">Transmembrane helix</keyword>
<keyword evidence="10" id="KW-0813">Transport</keyword>
<dbReference type="GO" id="GO:0015627">
    <property type="term" value="C:type II protein secretion system complex"/>
    <property type="evidence" value="ECO:0007669"/>
    <property type="project" value="InterPro"/>
</dbReference>
<dbReference type="GO" id="GO:0015628">
    <property type="term" value="P:protein secretion by the type II secretion system"/>
    <property type="evidence" value="ECO:0007669"/>
    <property type="project" value="InterPro"/>
</dbReference>
<feature type="modified residue" description="N-methylphenylalanine" evidence="11">
    <location>
        <position position="7"/>
    </location>
</feature>
<keyword evidence="7 10" id="KW-0472">Membrane</keyword>
<evidence type="ECO:0000256" key="1">
    <source>
        <dbReference type="ARBA" id="ARBA00004162"/>
    </source>
</evidence>
<comment type="function">
    <text evidence="10">Required for transformation and DNA binding.</text>
</comment>
<dbReference type="Gene3D" id="3.30.700.10">
    <property type="entry name" value="Glycoprotein, Type 4 Pilin"/>
    <property type="match status" value="1"/>
</dbReference>
<dbReference type="PRINTS" id="PR00813">
    <property type="entry name" value="BCTERIALGSPG"/>
</dbReference>
<dbReference type="RefSeq" id="WP_197316444.1">
    <property type="nucleotide sequence ID" value="NZ_JADZSC010000001.1"/>
</dbReference>
<comment type="subunit">
    <text evidence="10">Homodimer.</text>
</comment>
<reference evidence="12 13" key="1">
    <citation type="journal article" date="2005" name="Int. J. Syst. Evol. Microbiol.">
        <title>Halobacillus yeomjeoni sp. nov., isolated from a marine solar saltern in Korea.</title>
        <authorList>
            <person name="Yoon J.H."/>
            <person name="Kang S.J."/>
            <person name="Lee C.H."/>
            <person name="Oh H.W."/>
            <person name="Oh T.K."/>
        </authorList>
    </citation>
    <scope>NUCLEOTIDE SEQUENCE [LARGE SCALE GENOMIC DNA]</scope>
    <source>
        <strain evidence="12 13">KCTC 3957</strain>
    </source>
</reference>
<protein>
    <recommendedName>
        <fullName evidence="10">ComG operon protein 3</fullName>
    </recommendedName>
</protein>
<sequence>MTNQKGFTLIEMLIVLLVISVLLIITIPNLTQHNESVREKGCEALTVTTQAQVESYYLENNSFPTVTELLNGGYIKTSTCPNGDTINVDTQTGVVSSQTPPAP</sequence>
<evidence type="ECO:0000256" key="6">
    <source>
        <dbReference type="ARBA" id="ARBA00022989"/>
    </source>
</evidence>
<dbReference type="InterPro" id="IPR045584">
    <property type="entry name" value="Pilin-like"/>
</dbReference>
<dbReference type="GO" id="GO:0030420">
    <property type="term" value="P:establishment of competence for transformation"/>
    <property type="evidence" value="ECO:0007669"/>
    <property type="project" value="UniProtKB-UniRule"/>
</dbReference>
<dbReference type="PROSITE" id="PS00409">
    <property type="entry name" value="PROKAR_NTER_METHYL"/>
    <property type="match status" value="1"/>
</dbReference>
<comment type="caution">
    <text evidence="12">The sequence shown here is derived from an EMBL/GenBank/DDBJ whole genome shotgun (WGS) entry which is preliminary data.</text>
</comment>
<evidence type="ECO:0000256" key="8">
    <source>
        <dbReference type="ARBA" id="ARBA00023287"/>
    </source>
</evidence>